<comment type="caution">
    <text evidence="2">The sequence shown here is derived from an EMBL/GenBank/DDBJ whole genome shotgun (WGS) entry which is preliminary data.</text>
</comment>
<proteinExistence type="predicted"/>
<name>A0A844XN84_9SPHN</name>
<accession>A0A844XN84</accession>
<keyword evidence="3" id="KW-1185">Reference proteome</keyword>
<dbReference type="EMBL" id="WTYC01000001">
    <property type="protein sequence ID" value="MXO46904.1"/>
    <property type="molecule type" value="Genomic_DNA"/>
</dbReference>
<dbReference type="OrthoDB" id="7585155at2"/>
<gene>
    <name evidence="2" type="ORF">GRI69_01335</name>
</gene>
<dbReference type="GO" id="GO:0055085">
    <property type="term" value="P:transmembrane transport"/>
    <property type="evidence" value="ECO:0007669"/>
    <property type="project" value="InterPro"/>
</dbReference>
<dbReference type="SUPFAM" id="SSF74653">
    <property type="entry name" value="TolA/TonB C-terminal domain"/>
    <property type="match status" value="1"/>
</dbReference>
<dbReference type="InterPro" id="IPR037682">
    <property type="entry name" value="TonB_C"/>
</dbReference>
<feature type="domain" description="TonB C-terminal" evidence="1">
    <location>
        <begin position="18"/>
        <end position="84"/>
    </location>
</feature>
<dbReference type="Proteomes" id="UP000448199">
    <property type="component" value="Unassembled WGS sequence"/>
</dbReference>
<sequence>MLAAPQLPERSSREILSDYPTWALRAEQSTFVYFELFVDPKGNVQRCDIVASAGNERLAKQVCTMHRRTKMRPAVDANGEPTYGKRRDEIKLVLPDTELGEEVSNLKANAQYQLAVKSLPPEDGSRKQISLAMQIGRDGLVEACAEKNGDRSAYSEAACTFFQDDRFAIETGKEGTPVSYVSEVSVEFAVEQPSG</sequence>
<dbReference type="AlphaFoldDB" id="A0A844XN84"/>
<dbReference type="Pfam" id="PF03544">
    <property type="entry name" value="TonB_C"/>
    <property type="match status" value="1"/>
</dbReference>
<protein>
    <recommendedName>
        <fullName evidence="1">TonB C-terminal domain-containing protein</fullName>
    </recommendedName>
</protein>
<reference evidence="2 3" key="1">
    <citation type="submission" date="2019-12" db="EMBL/GenBank/DDBJ databases">
        <title>Genomic-based taxomic classification of the family Erythrobacteraceae.</title>
        <authorList>
            <person name="Xu L."/>
        </authorList>
    </citation>
    <scope>NUCLEOTIDE SEQUENCE [LARGE SCALE GENOMIC DNA]</scope>
    <source>
        <strain evidence="2 3">DSM 17792</strain>
    </source>
</reference>
<dbReference type="RefSeq" id="WP_160726522.1">
    <property type="nucleotide sequence ID" value="NZ_WTYC01000001.1"/>
</dbReference>
<dbReference type="Gene3D" id="3.30.1150.10">
    <property type="match status" value="1"/>
</dbReference>
<evidence type="ECO:0000313" key="2">
    <source>
        <dbReference type="EMBL" id="MXO46904.1"/>
    </source>
</evidence>
<evidence type="ECO:0000313" key="3">
    <source>
        <dbReference type="Proteomes" id="UP000448199"/>
    </source>
</evidence>
<evidence type="ECO:0000259" key="1">
    <source>
        <dbReference type="Pfam" id="PF03544"/>
    </source>
</evidence>
<organism evidence="2 3">
    <name type="scientific">Qipengyuania vulgaris</name>
    <dbReference type="NCBI Taxonomy" id="291985"/>
    <lineage>
        <taxon>Bacteria</taxon>
        <taxon>Pseudomonadati</taxon>
        <taxon>Pseudomonadota</taxon>
        <taxon>Alphaproteobacteria</taxon>
        <taxon>Sphingomonadales</taxon>
        <taxon>Erythrobacteraceae</taxon>
        <taxon>Qipengyuania</taxon>
    </lineage>
</organism>